<keyword evidence="1" id="KW-0812">Transmembrane</keyword>
<keyword evidence="1" id="KW-0472">Membrane</keyword>
<feature type="transmembrane region" description="Helical" evidence="1">
    <location>
        <begin position="103"/>
        <end position="122"/>
    </location>
</feature>
<feature type="transmembrane region" description="Helical" evidence="1">
    <location>
        <begin position="41"/>
        <end position="59"/>
    </location>
</feature>
<dbReference type="RefSeq" id="WP_158948043.1">
    <property type="nucleotide sequence ID" value="NZ_CP046400.1"/>
</dbReference>
<accession>A0A6I6JSN7</accession>
<reference evidence="2 3" key="1">
    <citation type="submission" date="2019-11" db="EMBL/GenBank/DDBJ databases">
        <authorList>
            <person name="Zheng R.K."/>
            <person name="Sun C.M."/>
        </authorList>
    </citation>
    <scope>NUCLEOTIDE SEQUENCE [LARGE SCALE GENOMIC DNA]</scope>
    <source>
        <strain evidence="2 3">SRB007</strain>
    </source>
</reference>
<gene>
    <name evidence="2" type="ORF">GM415_10825</name>
</gene>
<dbReference type="KEGG" id="psel:GM415_10825"/>
<organism evidence="2 3">
    <name type="scientific">Pseudodesulfovibrio cashew</name>
    <dbReference type="NCBI Taxonomy" id="2678688"/>
    <lineage>
        <taxon>Bacteria</taxon>
        <taxon>Pseudomonadati</taxon>
        <taxon>Thermodesulfobacteriota</taxon>
        <taxon>Desulfovibrionia</taxon>
        <taxon>Desulfovibrionales</taxon>
        <taxon>Desulfovibrionaceae</taxon>
    </lineage>
</organism>
<evidence type="ECO:0000313" key="3">
    <source>
        <dbReference type="Proteomes" id="UP000428328"/>
    </source>
</evidence>
<dbReference type="Proteomes" id="UP000428328">
    <property type="component" value="Chromosome"/>
</dbReference>
<protein>
    <submittedName>
        <fullName evidence="2">Uncharacterized protein</fullName>
    </submittedName>
</protein>
<name>A0A6I6JSN7_9BACT</name>
<keyword evidence="1" id="KW-1133">Transmembrane helix</keyword>
<dbReference type="EMBL" id="CP046400">
    <property type="protein sequence ID" value="QGY40594.1"/>
    <property type="molecule type" value="Genomic_DNA"/>
</dbReference>
<evidence type="ECO:0000256" key="1">
    <source>
        <dbReference type="SAM" id="Phobius"/>
    </source>
</evidence>
<sequence length="154" mass="16752">MLPKLDIKEKNFHAMILVGGFAGVLEGSLRQGLTLHTMFPGMMLTLVAAFTGGFTGFFFKDLFRTWRGMPPYRGVNNDGWTMGAFLGSVLGVLWQIANSDNGANLVIGSMTGSFLGAMFGAFPDEFVTPILELMRAREAAKQTGEEERAAQPHS</sequence>
<proteinExistence type="predicted"/>
<evidence type="ECO:0000313" key="2">
    <source>
        <dbReference type="EMBL" id="QGY40594.1"/>
    </source>
</evidence>
<dbReference type="AlphaFoldDB" id="A0A6I6JSN7"/>
<feature type="transmembrane region" description="Helical" evidence="1">
    <location>
        <begin position="80"/>
        <end position="97"/>
    </location>
</feature>
<keyword evidence="3" id="KW-1185">Reference proteome</keyword>